<protein>
    <recommendedName>
        <fullName evidence="3">DUF4249 domain-containing protein</fullName>
    </recommendedName>
</protein>
<organism evidence="1 2">
    <name type="scientific">Rhabdobacter roseus</name>
    <dbReference type="NCBI Taxonomy" id="1655419"/>
    <lineage>
        <taxon>Bacteria</taxon>
        <taxon>Pseudomonadati</taxon>
        <taxon>Bacteroidota</taxon>
        <taxon>Cytophagia</taxon>
        <taxon>Cytophagales</taxon>
        <taxon>Cytophagaceae</taxon>
        <taxon>Rhabdobacter</taxon>
    </lineage>
</organism>
<evidence type="ECO:0000313" key="1">
    <source>
        <dbReference type="EMBL" id="MBB5282044.1"/>
    </source>
</evidence>
<dbReference type="AlphaFoldDB" id="A0A840TEW8"/>
<dbReference type="PROSITE" id="PS51257">
    <property type="entry name" value="PROKAR_LIPOPROTEIN"/>
    <property type="match status" value="1"/>
</dbReference>
<reference evidence="1 2" key="1">
    <citation type="submission" date="2020-08" db="EMBL/GenBank/DDBJ databases">
        <title>Genomic Encyclopedia of Type Strains, Phase IV (KMG-IV): sequencing the most valuable type-strain genomes for metagenomic binning, comparative biology and taxonomic classification.</title>
        <authorList>
            <person name="Goeker M."/>
        </authorList>
    </citation>
    <scope>NUCLEOTIDE SEQUENCE [LARGE SCALE GENOMIC DNA]</scope>
    <source>
        <strain evidence="1 2">DSM 105074</strain>
    </source>
</reference>
<accession>A0A840TEW8</accession>
<name>A0A840TEW8_9BACT</name>
<comment type="caution">
    <text evidence="1">The sequence shown here is derived from an EMBL/GenBank/DDBJ whole genome shotgun (WGS) entry which is preliminary data.</text>
</comment>
<dbReference type="EMBL" id="JACHGF010000001">
    <property type="protein sequence ID" value="MBB5282044.1"/>
    <property type="molecule type" value="Genomic_DNA"/>
</dbReference>
<sequence length="426" mass="47208">MAFPVMRSLVLSIYRIRSLLSILVLTGCVDQIPYNLTGSIDLVIVDGLINNLPEAQIISLSRSKSDPLTGRPGFLPITGASVQVIVDSSQVVEAQEIKAGTYRLPSDFRGQVGHAYQLRFTLQDGTKYLSSQQIMPSVPPIKAVSGRFNPASLPASMFGGFTAGHDLYLDTQDPAGEVNYYRWDWRLWEKQDWCRSCVQGAYSIHKVAARYNEFGNVYFETLDALLEDCFPAPPPRNGVPLNYWVYDYECRTPCWAILAGTSLNLFADSYTDGGLIANRKVAEVPFYQHGPCLVEIRQAGLTASAYRFYKDLQDQTQNNGGVADPPPTASVGNVQNTADRREIVVGFFSASAVATMRHWLDRKDARGVPPGLFMALNGREPEPEPAFPNIPFLQILDKHTNSSRPYKAVCAENEQQTALKPAGWLD</sequence>
<evidence type="ECO:0000313" key="2">
    <source>
        <dbReference type="Proteomes" id="UP000557307"/>
    </source>
</evidence>
<dbReference type="Proteomes" id="UP000557307">
    <property type="component" value="Unassembled WGS sequence"/>
</dbReference>
<keyword evidence="2" id="KW-1185">Reference proteome</keyword>
<dbReference type="Pfam" id="PF14054">
    <property type="entry name" value="DUF4249"/>
    <property type="match status" value="1"/>
</dbReference>
<evidence type="ECO:0008006" key="3">
    <source>
        <dbReference type="Google" id="ProtNLM"/>
    </source>
</evidence>
<dbReference type="InterPro" id="IPR025345">
    <property type="entry name" value="DUF4249"/>
</dbReference>
<gene>
    <name evidence="1" type="ORF">HNQ92_000165</name>
</gene>
<proteinExistence type="predicted"/>